<sequence length="48" mass="5305">MNNVETQFIEWLTGDGCTQGINYYLSVVIGLLWGSVLCLIGLIWGVSK</sequence>
<evidence type="ECO:0000313" key="3">
    <source>
        <dbReference type="Proteomes" id="UP000008888"/>
    </source>
</evidence>
<dbReference type="Proteomes" id="UP000008888">
    <property type="component" value="Chromosome"/>
</dbReference>
<name>F9ZWX4_METMM</name>
<dbReference type="HOGENOM" id="CLU_3154743_0_0_6"/>
<dbReference type="KEGG" id="mmt:Metme_3778"/>
<protein>
    <submittedName>
        <fullName evidence="2">Uncharacterized protein</fullName>
    </submittedName>
</protein>
<reference evidence="3" key="3">
    <citation type="submission" date="2011-05" db="EMBL/GenBank/DDBJ databases">
        <title>Complete sequence of Methylomonas methanica MC09.</title>
        <authorList>
            <consortium name="US DOE Joint Genome Institute"/>
            <person name="Lucas S."/>
            <person name="Han J."/>
            <person name="Lapidus A."/>
            <person name="Cheng J.-F."/>
            <person name="Goodwin L."/>
            <person name="Pitluck S."/>
            <person name="Peters L."/>
            <person name="Mikhailova N."/>
            <person name="Teshima H."/>
            <person name="Han C."/>
            <person name="Tapia R."/>
            <person name="Land M."/>
            <person name="Hauser L."/>
            <person name="Kyrpides N."/>
            <person name="Ivanova N."/>
            <person name="Pagani I."/>
            <person name="Stein L."/>
            <person name="Woyke T."/>
        </authorList>
    </citation>
    <scope>NUCLEOTIDE SEQUENCE [LARGE SCALE GENOMIC DNA]</scope>
    <source>
        <strain evidence="3">MC09</strain>
    </source>
</reference>
<reference evidence="2 3" key="1">
    <citation type="journal article" date="2011" name="J. Bacteriol.">
        <title>Complete Genome Sequence of the Aerobic Marine Methanotroph Methylomonas methanica MC09.</title>
        <authorList>
            <person name="Boden R."/>
            <person name="Cunliffe M."/>
            <person name="Scanlan J."/>
            <person name="Moussard H."/>
            <person name="Kits K.D."/>
            <person name="Klotz M.G."/>
            <person name="Jetten M.S."/>
            <person name="Vuilleumier S."/>
            <person name="Han J."/>
            <person name="Peters L."/>
            <person name="Mikhailova N."/>
            <person name="Teshima H."/>
            <person name="Tapia R."/>
            <person name="Kyrpides N."/>
            <person name="Ivanova N."/>
            <person name="Pagani I."/>
            <person name="Cheng J.F."/>
            <person name="Goodwin L."/>
            <person name="Han C."/>
            <person name="Hauser L."/>
            <person name="Land M.L."/>
            <person name="Lapidus A."/>
            <person name="Lucas S."/>
            <person name="Pitluck S."/>
            <person name="Woyke T."/>
            <person name="Stein L."/>
            <person name="Murrell J.C."/>
        </authorList>
    </citation>
    <scope>NUCLEOTIDE SEQUENCE [LARGE SCALE GENOMIC DNA]</scope>
    <source>
        <strain evidence="2 3">MC09</strain>
    </source>
</reference>
<gene>
    <name evidence="2" type="ordered locus">Metme_3778</name>
</gene>
<evidence type="ECO:0000256" key="1">
    <source>
        <dbReference type="SAM" id="Phobius"/>
    </source>
</evidence>
<reference key="2">
    <citation type="submission" date="2011-05" db="EMBL/GenBank/DDBJ databases">
        <title>Complete genome sequence of the aerobic marine methanotroph Methylomonas methanica MC09.</title>
        <authorList>
            <person name="Boden R."/>
            <person name="Cunliffe M."/>
            <person name="Scanlan J."/>
            <person name="Moussard H."/>
            <person name="Kits K.D."/>
            <person name="Klotz M."/>
            <person name="Jetten M."/>
            <person name="Vuilleumier S."/>
            <person name="Han J."/>
            <person name="Peters L."/>
            <person name="Mikhailova N."/>
            <person name="Teshima H."/>
            <person name="Tapia R."/>
            <person name="Kyrpides N."/>
            <person name="Ivanova N."/>
            <person name="Pagani I."/>
            <person name="Cheng J.-F."/>
            <person name="Goodwin L."/>
            <person name="Han C."/>
            <person name="Hauser L."/>
            <person name="Land M."/>
            <person name="Lapidus A."/>
            <person name="Lucas S."/>
            <person name="Pitluck S."/>
            <person name="Woyke T."/>
            <person name="Stein L.Y."/>
            <person name="Murrell C."/>
        </authorList>
    </citation>
    <scope>NUCLEOTIDE SEQUENCE</scope>
    <source>
        <strain>MC09</strain>
    </source>
</reference>
<organism evidence="2 3">
    <name type="scientific">Methylomonas methanica (strain DSM 25384 / MC09)</name>
    <dbReference type="NCBI Taxonomy" id="857087"/>
    <lineage>
        <taxon>Bacteria</taxon>
        <taxon>Pseudomonadati</taxon>
        <taxon>Pseudomonadota</taxon>
        <taxon>Gammaproteobacteria</taxon>
        <taxon>Methylococcales</taxon>
        <taxon>Methylococcaceae</taxon>
        <taxon>Methylomonas</taxon>
    </lineage>
</organism>
<dbReference type="EMBL" id="CP002738">
    <property type="protein sequence ID" value="AEG02136.1"/>
    <property type="molecule type" value="Genomic_DNA"/>
</dbReference>
<keyword evidence="1" id="KW-1133">Transmembrane helix</keyword>
<feature type="transmembrane region" description="Helical" evidence="1">
    <location>
        <begin position="23"/>
        <end position="46"/>
    </location>
</feature>
<proteinExistence type="predicted"/>
<accession>F9ZWX4</accession>
<dbReference type="STRING" id="857087.Metme_3778"/>
<dbReference type="AlphaFoldDB" id="F9ZWX4"/>
<keyword evidence="1" id="KW-0472">Membrane</keyword>
<evidence type="ECO:0000313" key="2">
    <source>
        <dbReference type="EMBL" id="AEG02136.1"/>
    </source>
</evidence>
<keyword evidence="1" id="KW-0812">Transmembrane</keyword>
<keyword evidence="3" id="KW-1185">Reference proteome</keyword>
<dbReference type="RefSeq" id="WP_013820354.1">
    <property type="nucleotide sequence ID" value="NC_015572.1"/>
</dbReference>